<dbReference type="Pfam" id="PF13563">
    <property type="entry name" value="2_5_RNA_ligase2"/>
    <property type="match status" value="1"/>
</dbReference>
<accession>A0ABW6BKP6</accession>
<name>A0ABW6BKP6_9SPHI</name>
<evidence type="ECO:0000313" key="1">
    <source>
        <dbReference type="EMBL" id="MFD2969852.1"/>
    </source>
</evidence>
<dbReference type="Proteomes" id="UP001597525">
    <property type="component" value="Unassembled WGS sequence"/>
</dbReference>
<dbReference type="Gene3D" id="3.90.1140.10">
    <property type="entry name" value="Cyclic phosphodiesterase"/>
    <property type="match status" value="1"/>
</dbReference>
<dbReference type="EMBL" id="JBHUPB010000015">
    <property type="protein sequence ID" value="MFD2969852.1"/>
    <property type="molecule type" value="Genomic_DNA"/>
</dbReference>
<dbReference type="InterPro" id="IPR009097">
    <property type="entry name" value="Cyclic_Pdiesterase"/>
</dbReference>
<dbReference type="SUPFAM" id="SSF55144">
    <property type="entry name" value="LigT-like"/>
    <property type="match status" value="1"/>
</dbReference>
<dbReference type="RefSeq" id="WP_320183339.1">
    <property type="nucleotide sequence ID" value="NZ_CP138332.1"/>
</dbReference>
<proteinExistence type="predicted"/>
<evidence type="ECO:0000313" key="2">
    <source>
        <dbReference type="Proteomes" id="UP001597525"/>
    </source>
</evidence>
<keyword evidence="1" id="KW-0436">Ligase</keyword>
<keyword evidence="2" id="KW-1185">Reference proteome</keyword>
<comment type="caution">
    <text evidence="1">The sequence shown here is derived from an EMBL/GenBank/DDBJ whole genome shotgun (WGS) entry which is preliminary data.</text>
</comment>
<sequence>MATEYISIVFQPCEKGIRFIAAVKERVKRLLNKWYPSCHSTAHVTICRMEVTEEQLQRVIALLAERMRYEHAQHIYFDSFSTYPNSGTFFIDPTVQSKAFLLQKMRNVIAEAEKVTRVDKSKSPHLTISRGLDMDNLREVKNQDEFKTLDFDFFCKGIVLRHFDGEKKQYVPFLEIPFGNESKPGLEGGQLSFGF</sequence>
<gene>
    <name evidence="1" type="ORF">ACFS7Y_20860</name>
</gene>
<protein>
    <submittedName>
        <fullName evidence="1">2'-5' RNA ligase family protein</fullName>
    </submittedName>
</protein>
<dbReference type="GO" id="GO:0016874">
    <property type="term" value="F:ligase activity"/>
    <property type="evidence" value="ECO:0007669"/>
    <property type="project" value="UniProtKB-KW"/>
</dbReference>
<organism evidence="1 2">
    <name type="scientific">Sphingobacterium bambusae</name>
    <dbReference type="NCBI Taxonomy" id="662858"/>
    <lineage>
        <taxon>Bacteria</taxon>
        <taxon>Pseudomonadati</taxon>
        <taxon>Bacteroidota</taxon>
        <taxon>Sphingobacteriia</taxon>
        <taxon>Sphingobacteriales</taxon>
        <taxon>Sphingobacteriaceae</taxon>
        <taxon>Sphingobacterium</taxon>
    </lineage>
</organism>
<reference evidence="2" key="1">
    <citation type="journal article" date="2019" name="Int. J. Syst. Evol. Microbiol.">
        <title>The Global Catalogue of Microorganisms (GCM) 10K type strain sequencing project: providing services to taxonomists for standard genome sequencing and annotation.</title>
        <authorList>
            <consortium name="The Broad Institute Genomics Platform"/>
            <consortium name="The Broad Institute Genome Sequencing Center for Infectious Disease"/>
            <person name="Wu L."/>
            <person name="Ma J."/>
        </authorList>
    </citation>
    <scope>NUCLEOTIDE SEQUENCE [LARGE SCALE GENOMIC DNA]</scope>
    <source>
        <strain evidence="2">KCTC 22814</strain>
    </source>
</reference>